<gene>
    <name evidence="2" type="ORF">KIPB_016568</name>
</gene>
<protein>
    <submittedName>
        <fullName evidence="2">Uncharacterized protein</fullName>
    </submittedName>
</protein>
<organism evidence="2 3">
    <name type="scientific">Kipferlia bialata</name>
    <dbReference type="NCBI Taxonomy" id="797122"/>
    <lineage>
        <taxon>Eukaryota</taxon>
        <taxon>Metamonada</taxon>
        <taxon>Carpediemonas-like organisms</taxon>
        <taxon>Kipferlia</taxon>
    </lineage>
</organism>
<evidence type="ECO:0000313" key="2">
    <source>
        <dbReference type="EMBL" id="GIQ92671.1"/>
    </source>
</evidence>
<keyword evidence="3" id="KW-1185">Reference proteome</keyword>
<dbReference type="EMBL" id="BDIP01010226">
    <property type="protein sequence ID" value="GIQ92671.1"/>
    <property type="molecule type" value="Genomic_DNA"/>
</dbReference>
<reference evidence="2 3" key="1">
    <citation type="journal article" date="2018" name="PLoS ONE">
        <title>The draft genome of Kipferlia bialata reveals reductive genome evolution in fornicate parasites.</title>
        <authorList>
            <person name="Tanifuji G."/>
            <person name="Takabayashi S."/>
            <person name="Kume K."/>
            <person name="Takagi M."/>
            <person name="Nakayama T."/>
            <person name="Kamikawa R."/>
            <person name="Inagaki Y."/>
            <person name="Hashimoto T."/>
        </authorList>
    </citation>
    <scope>NUCLEOTIDE SEQUENCE [LARGE SCALE GENOMIC DNA]</scope>
    <source>
        <strain evidence="2">NY0173</strain>
    </source>
</reference>
<sequence length="44" mass="4518">MAVPCVNLLTQLSDEGPSSQSSQEASQDGAAAAPVEPFAKRPCE</sequence>
<evidence type="ECO:0000313" key="3">
    <source>
        <dbReference type="Proteomes" id="UP000265618"/>
    </source>
</evidence>
<accession>A0A9K3DBZ2</accession>
<proteinExistence type="predicted"/>
<dbReference type="AlphaFoldDB" id="A0A9K3DBZ2"/>
<evidence type="ECO:0000256" key="1">
    <source>
        <dbReference type="SAM" id="MobiDB-lite"/>
    </source>
</evidence>
<dbReference type="Proteomes" id="UP000265618">
    <property type="component" value="Unassembled WGS sequence"/>
</dbReference>
<feature type="compositionally biased region" description="Polar residues" evidence="1">
    <location>
        <begin position="8"/>
        <end position="26"/>
    </location>
</feature>
<name>A0A9K3DBZ2_9EUKA</name>
<feature type="non-terminal residue" evidence="2">
    <location>
        <position position="1"/>
    </location>
</feature>
<comment type="caution">
    <text evidence="2">The sequence shown here is derived from an EMBL/GenBank/DDBJ whole genome shotgun (WGS) entry which is preliminary data.</text>
</comment>
<feature type="region of interest" description="Disordered" evidence="1">
    <location>
        <begin position="1"/>
        <end position="44"/>
    </location>
</feature>